<proteinExistence type="predicted"/>
<dbReference type="EMBL" id="RWGY01000553">
    <property type="protein sequence ID" value="TVU00711.1"/>
    <property type="molecule type" value="Genomic_DNA"/>
</dbReference>
<reference evidence="2 3" key="1">
    <citation type="journal article" date="2019" name="Sci. Rep.">
        <title>A high-quality genome of Eragrostis curvula grass provides insights into Poaceae evolution and supports new strategies to enhance forage quality.</title>
        <authorList>
            <person name="Carballo J."/>
            <person name="Santos B.A.C.M."/>
            <person name="Zappacosta D."/>
            <person name="Garbus I."/>
            <person name="Selva J.P."/>
            <person name="Gallo C.A."/>
            <person name="Diaz A."/>
            <person name="Albertini E."/>
            <person name="Caccamo M."/>
            <person name="Echenique V."/>
        </authorList>
    </citation>
    <scope>NUCLEOTIDE SEQUENCE [LARGE SCALE GENOMIC DNA]</scope>
    <source>
        <strain evidence="3">cv. Victoria</strain>
        <tissue evidence="2">Leaf</tissue>
    </source>
</reference>
<evidence type="ECO:0000256" key="1">
    <source>
        <dbReference type="SAM" id="MobiDB-lite"/>
    </source>
</evidence>
<feature type="compositionally biased region" description="Polar residues" evidence="1">
    <location>
        <begin position="284"/>
        <end position="297"/>
    </location>
</feature>
<accession>A0A5J9SNZ7</accession>
<name>A0A5J9SNZ7_9POAL</name>
<keyword evidence="3" id="KW-1185">Reference proteome</keyword>
<gene>
    <name evidence="2" type="ORF">EJB05_53853</name>
</gene>
<evidence type="ECO:0000313" key="3">
    <source>
        <dbReference type="Proteomes" id="UP000324897"/>
    </source>
</evidence>
<evidence type="ECO:0000313" key="2">
    <source>
        <dbReference type="EMBL" id="TVU00711.1"/>
    </source>
</evidence>
<comment type="caution">
    <text evidence="2">The sequence shown here is derived from an EMBL/GenBank/DDBJ whole genome shotgun (WGS) entry which is preliminary data.</text>
</comment>
<protein>
    <submittedName>
        <fullName evidence="2">Uncharacterized protein</fullName>
    </submittedName>
</protein>
<sequence>MPSSDKVFASSVEKAAKRELPNKGANIVNMSQGTSALPKDKGPPTADPGKAVVTKRQHSDTPSSPGYHNVYVRRKVESEHNKVNSSQELKSNGRDKTKEQETQQDVQHEAQQDVQHEAHQEVQHEAQKDVQHEAQKDVHEVQQGVQPEAQKDAQEEVQQDVQHEAHQDVQHDEVNKPQVASPVAKSVEPASSITSGKSNAETQQDVQHDKVNKPHMTSPVAKSVEPASSITSGKPDAATQQDVQLDEVNKPQVASPVAKSVEPATSITSGKPDAETVPKKTEAPVSSATGTQDDVEQSSIQYWSERFNRLQTYLENCDRSTQEGYLRKLRSLSAAGRSMHAIELEKRAIHLLVEEGKELQRMKALNVLGKVSPNASSKQTPLQRQFQK</sequence>
<feature type="compositionally biased region" description="Basic and acidic residues" evidence="1">
    <location>
        <begin position="272"/>
        <end position="282"/>
    </location>
</feature>
<organism evidence="2 3">
    <name type="scientific">Eragrostis curvula</name>
    <name type="common">weeping love grass</name>
    <dbReference type="NCBI Taxonomy" id="38414"/>
    <lineage>
        <taxon>Eukaryota</taxon>
        <taxon>Viridiplantae</taxon>
        <taxon>Streptophyta</taxon>
        <taxon>Embryophyta</taxon>
        <taxon>Tracheophyta</taxon>
        <taxon>Spermatophyta</taxon>
        <taxon>Magnoliopsida</taxon>
        <taxon>Liliopsida</taxon>
        <taxon>Poales</taxon>
        <taxon>Poaceae</taxon>
        <taxon>PACMAD clade</taxon>
        <taxon>Chloridoideae</taxon>
        <taxon>Eragrostideae</taxon>
        <taxon>Eragrostidinae</taxon>
        <taxon>Eragrostis</taxon>
    </lineage>
</organism>
<feature type="non-terminal residue" evidence="2">
    <location>
        <position position="1"/>
    </location>
</feature>
<feature type="compositionally biased region" description="Polar residues" evidence="1">
    <location>
        <begin position="189"/>
        <end position="205"/>
    </location>
</feature>
<dbReference type="Proteomes" id="UP000324897">
    <property type="component" value="Unassembled WGS sequence"/>
</dbReference>
<dbReference type="PANTHER" id="PTHR34555:SF3">
    <property type="entry name" value="OS04G0136900 PROTEIN"/>
    <property type="match status" value="1"/>
</dbReference>
<dbReference type="PANTHER" id="PTHR34555">
    <property type="entry name" value="INTEGRAL MEMBRANE HEMOLYSIN-III-LIKE PROTEIN"/>
    <property type="match status" value="1"/>
</dbReference>
<feature type="compositionally biased region" description="Basic and acidic residues" evidence="1">
    <location>
        <begin position="161"/>
        <end position="175"/>
    </location>
</feature>
<dbReference type="Gramene" id="TVU00711">
    <property type="protein sequence ID" value="TVU00711"/>
    <property type="gene ID" value="EJB05_53853"/>
</dbReference>
<feature type="compositionally biased region" description="Polar residues" evidence="1">
    <location>
        <begin position="226"/>
        <end position="243"/>
    </location>
</feature>
<feature type="compositionally biased region" description="Basic and acidic residues" evidence="1">
    <location>
        <begin position="91"/>
        <end position="140"/>
    </location>
</feature>
<dbReference type="OrthoDB" id="1925139at2759"/>
<feature type="region of interest" description="Disordered" evidence="1">
    <location>
        <begin position="1"/>
        <end position="297"/>
    </location>
</feature>
<dbReference type="AlphaFoldDB" id="A0A5J9SNZ7"/>